<dbReference type="EMBL" id="JACXST010000001">
    <property type="protein sequence ID" value="MBD9359189.1"/>
    <property type="molecule type" value="Genomic_DNA"/>
</dbReference>
<protein>
    <submittedName>
        <fullName evidence="1">Uncharacterized protein</fullName>
    </submittedName>
</protein>
<gene>
    <name evidence="1" type="ORF">EBB_01220</name>
</gene>
<comment type="caution">
    <text evidence="1">The sequence shown here is derived from an EMBL/GenBank/DDBJ whole genome shotgun (WGS) entry which is preliminary data.</text>
</comment>
<evidence type="ECO:0000313" key="1">
    <source>
        <dbReference type="EMBL" id="MBD9359189.1"/>
    </source>
</evidence>
<organism evidence="1 2">
    <name type="scientific">Methylomonas fluvii</name>
    <dbReference type="NCBI Taxonomy" id="1854564"/>
    <lineage>
        <taxon>Bacteria</taxon>
        <taxon>Pseudomonadati</taxon>
        <taxon>Pseudomonadota</taxon>
        <taxon>Gammaproteobacteria</taxon>
        <taxon>Methylococcales</taxon>
        <taxon>Methylococcaceae</taxon>
        <taxon>Methylomonas</taxon>
    </lineage>
</organism>
<sequence length="145" mass="16882">MMMNIEFGQIYVELDTDFDLPSLLLKRLREELDVLGKEISHFNRIFKNADFKLVFIISATRKTDELNIKGPNLVRKKPAAEFVIFIPYKEIVDFVDKVSYALPYVAKGVIFVFNKYKTDSSGVEDIVRNVIVEVRDEPEKFLRKS</sequence>
<name>A0ABR9D7V7_9GAMM</name>
<accession>A0ABR9D7V7</accession>
<dbReference type="RefSeq" id="WP_192392116.1">
    <property type="nucleotide sequence ID" value="NZ_CAJHIU010000001.1"/>
</dbReference>
<reference evidence="1 2" key="1">
    <citation type="submission" date="2020-09" db="EMBL/GenBank/DDBJ databases">
        <title>Methylomonas albis sp. nov. and Methylomonas fluvii sp. nov.: Two cold-adapted methanotrophs from the River Elbe and an amended description of Methylovulum psychrotolerans strain Eb1.</title>
        <authorList>
            <person name="Bussmann I.K."/>
            <person name="Klings K.-W."/>
            <person name="Warnstedt J."/>
            <person name="Hoppert M."/>
            <person name="Saborowski A."/>
            <person name="Horn F."/>
            <person name="Liebner S."/>
        </authorList>
    </citation>
    <scope>NUCLEOTIDE SEQUENCE [LARGE SCALE GENOMIC DNA]</scope>
    <source>
        <strain evidence="1 2">EbB</strain>
    </source>
</reference>
<evidence type="ECO:0000313" key="2">
    <source>
        <dbReference type="Proteomes" id="UP000641152"/>
    </source>
</evidence>
<proteinExistence type="predicted"/>
<keyword evidence="2" id="KW-1185">Reference proteome</keyword>
<dbReference type="Proteomes" id="UP000641152">
    <property type="component" value="Unassembled WGS sequence"/>
</dbReference>